<protein>
    <submittedName>
        <fullName evidence="1">Uncharacterized protein</fullName>
    </submittedName>
</protein>
<evidence type="ECO:0000313" key="1">
    <source>
        <dbReference type="EMBL" id="KAF9490966.1"/>
    </source>
</evidence>
<accession>A0A9P5ZSD9</accession>
<dbReference type="Proteomes" id="UP000807025">
    <property type="component" value="Unassembled WGS sequence"/>
</dbReference>
<comment type="caution">
    <text evidence="1">The sequence shown here is derived from an EMBL/GenBank/DDBJ whole genome shotgun (WGS) entry which is preliminary data.</text>
</comment>
<reference evidence="1" key="1">
    <citation type="submission" date="2020-11" db="EMBL/GenBank/DDBJ databases">
        <authorList>
            <consortium name="DOE Joint Genome Institute"/>
            <person name="Ahrendt S."/>
            <person name="Riley R."/>
            <person name="Andreopoulos W."/>
            <person name="Labutti K."/>
            <person name="Pangilinan J."/>
            <person name="Ruiz-Duenas F.J."/>
            <person name="Barrasa J.M."/>
            <person name="Sanchez-Garcia M."/>
            <person name="Camarero S."/>
            <person name="Miyauchi S."/>
            <person name="Serrano A."/>
            <person name="Linde D."/>
            <person name="Babiker R."/>
            <person name="Drula E."/>
            <person name="Ayuso-Fernandez I."/>
            <person name="Pacheco R."/>
            <person name="Padilla G."/>
            <person name="Ferreira P."/>
            <person name="Barriuso J."/>
            <person name="Kellner H."/>
            <person name="Castanera R."/>
            <person name="Alfaro M."/>
            <person name="Ramirez L."/>
            <person name="Pisabarro A.G."/>
            <person name="Kuo A."/>
            <person name="Tritt A."/>
            <person name="Lipzen A."/>
            <person name="He G."/>
            <person name="Yan M."/>
            <person name="Ng V."/>
            <person name="Cullen D."/>
            <person name="Martin F."/>
            <person name="Rosso M.-N."/>
            <person name="Henrissat B."/>
            <person name="Hibbett D."/>
            <person name="Martinez A.T."/>
            <person name="Grigoriev I.V."/>
        </authorList>
    </citation>
    <scope>NUCLEOTIDE SEQUENCE</scope>
    <source>
        <strain evidence="1">ATCC 90797</strain>
    </source>
</reference>
<organism evidence="1 2">
    <name type="scientific">Pleurotus eryngii</name>
    <name type="common">Boletus of the steppes</name>
    <dbReference type="NCBI Taxonomy" id="5323"/>
    <lineage>
        <taxon>Eukaryota</taxon>
        <taxon>Fungi</taxon>
        <taxon>Dikarya</taxon>
        <taxon>Basidiomycota</taxon>
        <taxon>Agaricomycotina</taxon>
        <taxon>Agaricomycetes</taxon>
        <taxon>Agaricomycetidae</taxon>
        <taxon>Agaricales</taxon>
        <taxon>Pleurotineae</taxon>
        <taxon>Pleurotaceae</taxon>
        <taxon>Pleurotus</taxon>
    </lineage>
</organism>
<dbReference type="EMBL" id="MU154629">
    <property type="protein sequence ID" value="KAF9490966.1"/>
    <property type="molecule type" value="Genomic_DNA"/>
</dbReference>
<name>A0A9P5ZSD9_PLEER</name>
<proteinExistence type="predicted"/>
<keyword evidence="2" id="KW-1185">Reference proteome</keyword>
<sequence>MYVSQLNALLRGLVTQVHVSLYSLQRREIQSRAEVVLQTFPPLRAVICTRGHSKVIASSILHEHVDDPVRPTIVYSTVHDQWRVPHTPQYFVAFLQIGPFCVQERNSRIVQLPPRHTYYCGRPTGLLRLLSIHIQ</sequence>
<evidence type="ECO:0000313" key="2">
    <source>
        <dbReference type="Proteomes" id="UP000807025"/>
    </source>
</evidence>
<gene>
    <name evidence="1" type="ORF">BDN71DRAFT_114216</name>
</gene>
<dbReference type="AlphaFoldDB" id="A0A9P5ZSD9"/>